<dbReference type="Proteomes" id="UP000261023">
    <property type="component" value="Unassembled WGS sequence"/>
</dbReference>
<evidence type="ECO:0000313" key="1">
    <source>
        <dbReference type="EMBL" id="RGD69947.1"/>
    </source>
</evidence>
<accession>A0A3E3DKX2</accession>
<organism evidence="1 2">
    <name type="scientific">Hungatella hathewayi</name>
    <dbReference type="NCBI Taxonomy" id="154046"/>
    <lineage>
        <taxon>Bacteria</taxon>
        <taxon>Bacillati</taxon>
        <taxon>Bacillota</taxon>
        <taxon>Clostridia</taxon>
        <taxon>Lachnospirales</taxon>
        <taxon>Lachnospiraceae</taxon>
        <taxon>Hungatella</taxon>
    </lineage>
</organism>
<comment type="caution">
    <text evidence="1">The sequence shown here is derived from an EMBL/GenBank/DDBJ whole genome shotgun (WGS) entry which is preliminary data.</text>
</comment>
<evidence type="ECO:0000313" key="2">
    <source>
        <dbReference type="Proteomes" id="UP000261023"/>
    </source>
</evidence>
<protein>
    <submittedName>
        <fullName evidence="1">Uncharacterized protein</fullName>
    </submittedName>
</protein>
<dbReference type="OrthoDB" id="1846582at2"/>
<dbReference type="AlphaFoldDB" id="A0A3E3DKX2"/>
<name>A0A3E3DKX2_9FIRM</name>
<proteinExistence type="predicted"/>
<sequence length="119" mass="13252">MNKECYSLQPPKIEVFPIHGGTDIILRKNIKKTTKEPMEEGGDSTIVYECDEVQIRHKGTVTKTEVNNNFEYWWTIGEGGTEEDAADKEAEAAGEPTIIERLEAVESAIIELAEVIVNG</sequence>
<reference evidence="1 2" key="1">
    <citation type="submission" date="2018-08" db="EMBL/GenBank/DDBJ databases">
        <title>A genome reference for cultivated species of the human gut microbiota.</title>
        <authorList>
            <person name="Zou Y."/>
            <person name="Xue W."/>
            <person name="Luo G."/>
        </authorList>
    </citation>
    <scope>NUCLEOTIDE SEQUENCE [LARGE SCALE GENOMIC DNA]</scope>
    <source>
        <strain evidence="1 2">AF19-13AC</strain>
    </source>
</reference>
<gene>
    <name evidence="1" type="ORF">DWX31_15265</name>
</gene>
<dbReference type="RefSeq" id="WP_117502463.1">
    <property type="nucleotide sequence ID" value="NZ_QTJW01000009.1"/>
</dbReference>
<dbReference type="EMBL" id="QTJW01000009">
    <property type="protein sequence ID" value="RGD69947.1"/>
    <property type="molecule type" value="Genomic_DNA"/>
</dbReference>